<sequence length="81" mass="9346">MSLFKNRLWPRNEGATDHHLNEGGSSSGMYNQRWRPQARNEKQKWEDPYTVKKPTSVSYMEVAHQVMSSTLIISSYRATGS</sequence>
<feature type="region of interest" description="Disordered" evidence="1">
    <location>
        <begin position="1"/>
        <end position="49"/>
    </location>
</feature>
<evidence type="ECO:0000313" key="2">
    <source>
        <dbReference type="EMBL" id="GBN83368.1"/>
    </source>
</evidence>
<organism evidence="2 3">
    <name type="scientific">Araneus ventricosus</name>
    <name type="common">Orbweaver spider</name>
    <name type="synonym">Epeira ventricosa</name>
    <dbReference type="NCBI Taxonomy" id="182803"/>
    <lineage>
        <taxon>Eukaryota</taxon>
        <taxon>Metazoa</taxon>
        <taxon>Ecdysozoa</taxon>
        <taxon>Arthropoda</taxon>
        <taxon>Chelicerata</taxon>
        <taxon>Arachnida</taxon>
        <taxon>Araneae</taxon>
        <taxon>Araneomorphae</taxon>
        <taxon>Entelegynae</taxon>
        <taxon>Araneoidea</taxon>
        <taxon>Araneidae</taxon>
        <taxon>Araneus</taxon>
    </lineage>
</organism>
<evidence type="ECO:0000313" key="3">
    <source>
        <dbReference type="Proteomes" id="UP000499080"/>
    </source>
</evidence>
<protein>
    <submittedName>
        <fullName evidence="2">Uncharacterized protein</fullName>
    </submittedName>
</protein>
<accession>A0A4Y2S557</accession>
<name>A0A4Y2S557_ARAVE</name>
<dbReference type="AlphaFoldDB" id="A0A4Y2S557"/>
<evidence type="ECO:0000256" key="1">
    <source>
        <dbReference type="SAM" id="MobiDB-lite"/>
    </source>
</evidence>
<dbReference type="Proteomes" id="UP000499080">
    <property type="component" value="Unassembled WGS sequence"/>
</dbReference>
<gene>
    <name evidence="2" type="ORF">AVEN_105820_1</name>
</gene>
<comment type="caution">
    <text evidence="2">The sequence shown here is derived from an EMBL/GenBank/DDBJ whole genome shotgun (WGS) entry which is preliminary data.</text>
</comment>
<dbReference type="EMBL" id="BGPR01150021">
    <property type="protein sequence ID" value="GBN83368.1"/>
    <property type="molecule type" value="Genomic_DNA"/>
</dbReference>
<proteinExistence type="predicted"/>
<feature type="compositionally biased region" description="Basic and acidic residues" evidence="1">
    <location>
        <begin position="38"/>
        <end position="49"/>
    </location>
</feature>
<reference evidence="2 3" key="1">
    <citation type="journal article" date="2019" name="Sci. Rep.">
        <title>Orb-weaving spider Araneus ventricosus genome elucidates the spidroin gene catalogue.</title>
        <authorList>
            <person name="Kono N."/>
            <person name="Nakamura H."/>
            <person name="Ohtoshi R."/>
            <person name="Moran D.A.P."/>
            <person name="Shinohara A."/>
            <person name="Yoshida Y."/>
            <person name="Fujiwara M."/>
            <person name="Mori M."/>
            <person name="Tomita M."/>
            <person name="Arakawa K."/>
        </authorList>
    </citation>
    <scope>NUCLEOTIDE SEQUENCE [LARGE SCALE GENOMIC DNA]</scope>
</reference>
<keyword evidence="3" id="KW-1185">Reference proteome</keyword>